<evidence type="ECO:0000256" key="3">
    <source>
        <dbReference type="ARBA" id="ARBA00022840"/>
    </source>
</evidence>
<dbReference type="InterPro" id="IPR027417">
    <property type="entry name" value="P-loop_NTPase"/>
</dbReference>
<dbReference type="InterPro" id="IPR015854">
    <property type="entry name" value="ABC_transpr_LolD-like"/>
</dbReference>
<organism evidence="5 6">
    <name type="scientific">Endozoicomonas gorgoniicola</name>
    <dbReference type="NCBI Taxonomy" id="1234144"/>
    <lineage>
        <taxon>Bacteria</taxon>
        <taxon>Pseudomonadati</taxon>
        <taxon>Pseudomonadota</taxon>
        <taxon>Gammaproteobacteria</taxon>
        <taxon>Oceanospirillales</taxon>
        <taxon>Endozoicomonadaceae</taxon>
        <taxon>Endozoicomonas</taxon>
    </lineage>
</organism>
<keyword evidence="6" id="KW-1185">Reference proteome</keyword>
<dbReference type="Pfam" id="PF00005">
    <property type="entry name" value="ABC_tran"/>
    <property type="match status" value="1"/>
</dbReference>
<dbReference type="EMBL" id="JAPFCC010000001">
    <property type="protein sequence ID" value="MCW7554379.1"/>
    <property type="molecule type" value="Genomic_DNA"/>
</dbReference>
<keyword evidence="1" id="KW-0813">Transport</keyword>
<dbReference type="PANTHER" id="PTHR24220">
    <property type="entry name" value="IMPORT ATP-BINDING PROTEIN"/>
    <property type="match status" value="1"/>
</dbReference>
<dbReference type="InterPro" id="IPR003593">
    <property type="entry name" value="AAA+_ATPase"/>
</dbReference>
<dbReference type="CDD" id="cd03255">
    <property type="entry name" value="ABC_MJ0796_LolCDE_FtsE"/>
    <property type="match status" value="1"/>
</dbReference>
<evidence type="ECO:0000313" key="6">
    <source>
        <dbReference type="Proteomes" id="UP001209854"/>
    </source>
</evidence>
<dbReference type="PROSITE" id="PS50893">
    <property type="entry name" value="ABC_TRANSPORTER_2"/>
    <property type="match status" value="1"/>
</dbReference>
<name>A0ABT3MYD9_9GAMM</name>
<evidence type="ECO:0000313" key="5">
    <source>
        <dbReference type="EMBL" id="MCW7554379.1"/>
    </source>
</evidence>
<evidence type="ECO:0000259" key="4">
    <source>
        <dbReference type="PROSITE" id="PS50893"/>
    </source>
</evidence>
<feature type="domain" description="ABC transporter" evidence="4">
    <location>
        <begin position="9"/>
        <end position="242"/>
    </location>
</feature>
<dbReference type="SMART" id="SM00382">
    <property type="entry name" value="AAA"/>
    <property type="match status" value="1"/>
</dbReference>
<reference evidence="5 6" key="1">
    <citation type="submission" date="2022-10" db="EMBL/GenBank/DDBJ databases">
        <title>High-quality genome sequences of two octocoral-associated bacteria, Endozoicomonas euniceicola EF212 and Endozoicomonas gorgoniicola PS125.</title>
        <authorList>
            <person name="Chiou Y.-J."/>
            <person name="Chen Y.-H."/>
        </authorList>
    </citation>
    <scope>NUCLEOTIDE SEQUENCE [LARGE SCALE GENOMIC DNA]</scope>
    <source>
        <strain evidence="5 6">PS125</strain>
    </source>
</reference>
<dbReference type="InterPro" id="IPR017911">
    <property type="entry name" value="MacB-like_ATP-bd"/>
</dbReference>
<sequence length="243" mass="26771">MTDSRSPVIELDQVQFSWKQGSTVLDISKLTVCQGEKVFIRGPSGSGKTTLLGLLGGVLVPERGSVNVLGTNLCGLSPAQRDHFRANHIGFIFQMFNLIPYLSLIENVTLPLGFSRQRQQQVEQSGTDARQEALRLLSHLGLNDHEQLRNSVTELSIGQQQRVAAARAMIGRPGIVIADEPTSALDTDTREAFIQLLFEECQAADNTLVFVSHDPTLEKLFDRTISLHEINKASTDFRSGDTL</sequence>
<dbReference type="RefSeq" id="WP_262564127.1">
    <property type="nucleotide sequence ID" value="NZ_JAPFCC010000001.1"/>
</dbReference>
<gene>
    <name evidence="5" type="ORF">NX722_17485</name>
</gene>
<keyword evidence="3 5" id="KW-0067">ATP-binding</keyword>
<dbReference type="Gene3D" id="3.40.50.300">
    <property type="entry name" value="P-loop containing nucleotide triphosphate hydrolases"/>
    <property type="match status" value="1"/>
</dbReference>
<keyword evidence="2" id="KW-0547">Nucleotide-binding</keyword>
<evidence type="ECO:0000256" key="2">
    <source>
        <dbReference type="ARBA" id="ARBA00022741"/>
    </source>
</evidence>
<protein>
    <submittedName>
        <fullName evidence="5">ABC transporter ATP-binding protein</fullName>
    </submittedName>
</protein>
<dbReference type="InterPro" id="IPR003439">
    <property type="entry name" value="ABC_transporter-like_ATP-bd"/>
</dbReference>
<dbReference type="PANTHER" id="PTHR24220:SF611">
    <property type="entry name" value="ATP-BINDING COMPONENT OF ABC TRANSPORTER-RELATED"/>
    <property type="match status" value="1"/>
</dbReference>
<dbReference type="GO" id="GO:0005524">
    <property type="term" value="F:ATP binding"/>
    <property type="evidence" value="ECO:0007669"/>
    <property type="project" value="UniProtKB-KW"/>
</dbReference>
<evidence type="ECO:0000256" key="1">
    <source>
        <dbReference type="ARBA" id="ARBA00022448"/>
    </source>
</evidence>
<dbReference type="Proteomes" id="UP001209854">
    <property type="component" value="Unassembled WGS sequence"/>
</dbReference>
<accession>A0ABT3MYD9</accession>
<dbReference type="SUPFAM" id="SSF52540">
    <property type="entry name" value="P-loop containing nucleoside triphosphate hydrolases"/>
    <property type="match status" value="1"/>
</dbReference>
<proteinExistence type="predicted"/>
<comment type="caution">
    <text evidence="5">The sequence shown here is derived from an EMBL/GenBank/DDBJ whole genome shotgun (WGS) entry which is preliminary data.</text>
</comment>